<dbReference type="PATRIC" id="fig|999552.6.peg.1182"/>
<name>V9VRK9_9RHOB</name>
<dbReference type="Proteomes" id="UP000018780">
    <property type="component" value="Chromosome"/>
</dbReference>
<proteinExistence type="predicted"/>
<organism evidence="1 2">
    <name type="scientific">Leisingera methylohalidivorans DSM 14336</name>
    <dbReference type="NCBI Taxonomy" id="999552"/>
    <lineage>
        <taxon>Bacteria</taxon>
        <taxon>Pseudomonadati</taxon>
        <taxon>Pseudomonadota</taxon>
        <taxon>Alphaproteobacteria</taxon>
        <taxon>Rhodobacterales</taxon>
        <taxon>Roseobacteraceae</taxon>
        <taxon>Leisingera</taxon>
    </lineage>
</organism>
<gene>
    <name evidence="1" type="ORF">METH_05875</name>
</gene>
<dbReference type="AlphaFoldDB" id="V9VRK9"/>
<evidence type="ECO:0008006" key="3">
    <source>
        <dbReference type="Google" id="ProtNLM"/>
    </source>
</evidence>
<dbReference type="SUPFAM" id="SSF54909">
    <property type="entry name" value="Dimeric alpha+beta barrel"/>
    <property type="match status" value="1"/>
</dbReference>
<dbReference type="Gene3D" id="3.30.70.1060">
    <property type="entry name" value="Dimeric alpha+beta barrel"/>
    <property type="match status" value="1"/>
</dbReference>
<protein>
    <recommendedName>
        <fullName evidence="3">YCII-related domain-containing protein</fullName>
    </recommendedName>
</protein>
<dbReference type="STRING" id="999552.METH_05875"/>
<dbReference type="OrthoDB" id="9814407at2"/>
<evidence type="ECO:0000313" key="1">
    <source>
        <dbReference type="EMBL" id="AHD00319.1"/>
    </source>
</evidence>
<accession>V9VRK9</accession>
<dbReference type="HOGENOM" id="CLU_110355_6_0_5"/>
<dbReference type="RefSeq" id="WP_024089460.1">
    <property type="nucleotide sequence ID" value="NC_023135.1"/>
</dbReference>
<sequence>MFVVFLKFSARRDRAGEFMEAHKAWLRQGFADQVFLAAGSIEEGRGGAILAHGCSREDLAARVAQDPFVAEDVVTAEITGFSPVLTDARLAFLKTAA</sequence>
<dbReference type="InterPro" id="IPR011008">
    <property type="entry name" value="Dimeric_a/b-barrel"/>
</dbReference>
<dbReference type="EMBL" id="CP006773">
    <property type="protein sequence ID" value="AHD00319.1"/>
    <property type="molecule type" value="Genomic_DNA"/>
</dbReference>
<keyword evidence="2" id="KW-1185">Reference proteome</keyword>
<dbReference type="KEGG" id="lmd:METH_05875"/>
<dbReference type="PANTHER" id="PTHR37828:SF1">
    <property type="entry name" value="YCII-RELATED DOMAIN-CONTAINING PROTEIN"/>
    <property type="match status" value="1"/>
</dbReference>
<dbReference type="PANTHER" id="PTHR37828">
    <property type="entry name" value="GSR2449 PROTEIN"/>
    <property type="match status" value="1"/>
</dbReference>
<reference evidence="1 2" key="1">
    <citation type="submission" date="2013-09" db="EMBL/GenBank/DDBJ databases">
        <authorList>
            <consortium name="DOE Joint Genome Institute"/>
            <person name="Klenk H.-P."/>
            <person name="Huntemann M."/>
            <person name="Han J."/>
            <person name="Chen A."/>
            <person name="Kyrpides N."/>
            <person name="Mavromatis K."/>
            <person name="Markowitz V."/>
            <person name="Palaniappan K."/>
            <person name="Ivanova N."/>
            <person name="Schaumberg A."/>
            <person name="Pati A."/>
            <person name="Liolios K."/>
            <person name="Nordberg H.P."/>
            <person name="Cantor M.N."/>
            <person name="Hua S.X."/>
            <person name="Woyke T."/>
        </authorList>
    </citation>
    <scope>NUCLEOTIDE SEQUENCE [LARGE SCALE GENOMIC DNA]</scope>
    <source>
        <strain evidence="1 2">DSM 14336</strain>
    </source>
</reference>
<evidence type="ECO:0000313" key="2">
    <source>
        <dbReference type="Proteomes" id="UP000018780"/>
    </source>
</evidence>